<proteinExistence type="predicted"/>
<dbReference type="InterPro" id="IPR016024">
    <property type="entry name" value="ARM-type_fold"/>
</dbReference>
<organism evidence="4 5">
    <name type="scientific">Mycena rosella</name>
    <name type="common">Pink bonnet</name>
    <name type="synonym">Agaricus rosellus</name>
    <dbReference type="NCBI Taxonomy" id="1033263"/>
    <lineage>
        <taxon>Eukaryota</taxon>
        <taxon>Fungi</taxon>
        <taxon>Dikarya</taxon>
        <taxon>Basidiomycota</taxon>
        <taxon>Agaricomycotina</taxon>
        <taxon>Agaricomycetes</taxon>
        <taxon>Agaricomycetidae</taxon>
        <taxon>Agaricales</taxon>
        <taxon>Marasmiineae</taxon>
        <taxon>Mycenaceae</taxon>
        <taxon>Mycena</taxon>
    </lineage>
</organism>
<dbReference type="EMBL" id="JARKIE010000144">
    <property type="protein sequence ID" value="KAJ7676289.1"/>
    <property type="molecule type" value="Genomic_DNA"/>
</dbReference>
<dbReference type="GO" id="GO:0034272">
    <property type="term" value="C:phosphatidylinositol 3-kinase complex, class III, type II"/>
    <property type="evidence" value="ECO:0007669"/>
    <property type="project" value="TreeGrafter"/>
</dbReference>
<comment type="caution">
    <text evidence="4">The sequence shown here is derived from an EMBL/GenBank/DDBJ whole genome shotgun (WGS) entry which is preliminary data.</text>
</comment>
<feature type="domain" description="Phosphatase 2A Regulatory Subunit A helical" evidence="3">
    <location>
        <begin position="226"/>
        <end position="425"/>
    </location>
</feature>
<keyword evidence="1" id="KW-0418">Kinase</keyword>
<reference evidence="4" key="1">
    <citation type="submission" date="2023-03" db="EMBL/GenBank/DDBJ databases">
        <title>Massive genome expansion in bonnet fungi (Mycena s.s.) driven by repeated elements and novel gene families across ecological guilds.</title>
        <authorList>
            <consortium name="Lawrence Berkeley National Laboratory"/>
            <person name="Harder C.B."/>
            <person name="Miyauchi S."/>
            <person name="Viragh M."/>
            <person name="Kuo A."/>
            <person name="Thoen E."/>
            <person name="Andreopoulos B."/>
            <person name="Lu D."/>
            <person name="Skrede I."/>
            <person name="Drula E."/>
            <person name="Henrissat B."/>
            <person name="Morin E."/>
            <person name="Kohler A."/>
            <person name="Barry K."/>
            <person name="LaButti K."/>
            <person name="Morin E."/>
            <person name="Salamov A."/>
            <person name="Lipzen A."/>
            <person name="Mereny Z."/>
            <person name="Hegedus B."/>
            <person name="Baldrian P."/>
            <person name="Stursova M."/>
            <person name="Weitz H."/>
            <person name="Taylor A."/>
            <person name="Grigoriev I.V."/>
            <person name="Nagy L.G."/>
            <person name="Martin F."/>
            <person name="Kauserud H."/>
        </authorList>
    </citation>
    <scope>NUCLEOTIDE SEQUENCE</scope>
    <source>
        <strain evidence="4">CBHHK067</strain>
    </source>
</reference>
<dbReference type="GO" id="GO:0004674">
    <property type="term" value="F:protein serine/threonine kinase activity"/>
    <property type="evidence" value="ECO:0007669"/>
    <property type="project" value="UniProtKB-KW"/>
</dbReference>
<dbReference type="GO" id="GO:0016236">
    <property type="term" value="P:macroautophagy"/>
    <property type="evidence" value="ECO:0007669"/>
    <property type="project" value="InterPro"/>
</dbReference>
<dbReference type="GO" id="GO:0005770">
    <property type="term" value="C:late endosome"/>
    <property type="evidence" value="ECO:0007669"/>
    <property type="project" value="TreeGrafter"/>
</dbReference>
<protein>
    <recommendedName>
        <fullName evidence="3">Phosphatase 2A Regulatory Subunit A helical domain-containing protein</fullName>
    </recommendedName>
</protein>
<keyword evidence="1" id="KW-0723">Serine/threonine-protein kinase</keyword>
<accession>A0AAD7D2W8</accession>
<name>A0AAD7D2W8_MYCRO</name>
<dbReference type="InterPro" id="IPR045162">
    <property type="entry name" value="Vps15-like"/>
</dbReference>
<keyword evidence="5" id="KW-1185">Reference proteome</keyword>
<dbReference type="InterPro" id="IPR011989">
    <property type="entry name" value="ARM-like"/>
</dbReference>
<evidence type="ECO:0000313" key="5">
    <source>
        <dbReference type="Proteomes" id="UP001221757"/>
    </source>
</evidence>
<keyword evidence="2" id="KW-0677">Repeat</keyword>
<keyword evidence="1" id="KW-0808">Transferase</keyword>
<dbReference type="PANTHER" id="PTHR17583:SF0">
    <property type="entry name" value="PHOSPHOINOSITIDE 3-KINASE REGULATORY SUBUNIT 4"/>
    <property type="match status" value="1"/>
</dbReference>
<dbReference type="InterPro" id="IPR055231">
    <property type="entry name" value="2AA_helical"/>
</dbReference>
<dbReference type="Gene3D" id="1.25.10.10">
    <property type="entry name" value="Leucine-rich Repeat Variant"/>
    <property type="match status" value="1"/>
</dbReference>
<dbReference type="GO" id="GO:0045324">
    <property type="term" value="P:late endosome to vacuole transport"/>
    <property type="evidence" value="ECO:0007669"/>
    <property type="project" value="InterPro"/>
</dbReference>
<dbReference type="GO" id="GO:0034271">
    <property type="term" value="C:phosphatidylinositol 3-kinase complex, class III, type I"/>
    <property type="evidence" value="ECO:0007669"/>
    <property type="project" value="TreeGrafter"/>
</dbReference>
<dbReference type="SUPFAM" id="SSF48371">
    <property type="entry name" value="ARM repeat"/>
    <property type="match status" value="1"/>
</dbReference>
<dbReference type="AlphaFoldDB" id="A0AAD7D2W8"/>
<evidence type="ECO:0000256" key="2">
    <source>
        <dbReference type="ARBA" id="ARBA00022737"/>
    </source>
</evidence>
<sequence>MTLRMRSCLGFWKSFVETEKAAEKAGYIRTSVVRLCAVQAHLPTTRRLPTFPSSLTRRDGAPTRFYTAAHHPEIGAKKSKIALDENEGKQDGKVTESVDCFRAGRVIAELFLQGAPLFTLSRCSSPIEDQGVQETQLVLGWDSWYRDAARCASQRLGSRDGESLVQRRAVPRAGSCGRTVMNVKLEYNSSASMSGLSKTFFPSDYILPPAKRSSRGSSVWLARCRSPKVRVLDVSLALSYHLTDEATLDRMVPYIVELLYDESATLIVLTVITPSNVSIFPEYMIPNIKYGVQDPEASVLCTYAQCIAQLVDTAVRYMALEAHATFKLPPEAQEYDHARFEEACMQDLQGNIQEHLSALLLNPASVVKRAVLHDISSMYIFLGRQKPAKDLVRHGFFASIGDAAACAGGRSSEECILPLMIQALSKMRIWELMNATLGFLYHPICGYGKSDVAVTDEQSLLTAMTPLTKLSRAEQEAEGRNPVSMHLVTNTSGIADRLSAGFFEIMHPRPRTHRPPRHDPTRNFPNASVLSMRTRNLAQSGGQKFTIRAVDLSRTTLTMQNLKEKEMSDLAASSLDTATTNDTRHYLVQPEAIYASLDLRSISLGAAAFPVRPTDCLTRELQNRCPERAKDCPARVHSQPLMCAKSLIEQLDHVSLATGTFSCAALSMFFTVDNTASNPNDLSFKLPLLSTDGEMYLMNDYKILPFLELSLSPGRLLLRSTVAA</sequence>
<dbReference type="PANTHER" id="PTHR17583">
    <property type="entry name" value="PHOSPHOINOSITIDE 3-KINASE REGULATORY SUBUNIT 4"/>
    <property type="match status" value="1"/>
</dbReference>
<dbReference type="GO" id="GO:0006623">
    <property type="term" value="P:protein targeting to vacuole"/>
    <property type="evidence" value="ECO:0007669"/>
    <property type="project" value="TreeGrafter"/>
</dbReference>
<dbReference type="Pfam" id="PF22956">
    <property type="entry name" value="VPS15-like_hel"/>
    <property type="match status" value="1"/>
</dbReference>
<evidence type="ECO:0000313" key="4">
    <source>
        <dbReference type="EMBL" id="KAJ7676289.1"/>
    </source>
</evidence>
<evidence type="ECO:0000256" key="1">
    <source>
        <dbReference type="ARBA" id="ARBA00022527"/>
    </source>
</evidence>
<dbReference type="Proteomes" id="UP001221757">
    <property type="component" value="Unassembled WGS sequence"/>
</dbReference>
<gene>
    <name evidence="4" type="ORF">B0H17DRAFT_1238241</name>
</gene>
<dbReference type="GO" id="GO:0071561">
    <property type="term" value="C:nucleus-vacuole junction"/>
    <property type="evidence" value="ECO:0007669"/>
    <property type="project" value="TreeGrafter"/>
</dbReference>
<evidence type="ECO:0000259" key="3">
    <source>
        <dbReference type="Pfam" id="PF22956"/>
    </source>
</evidence>